<gene>
    <name evidence="1" type="ORF">LCGC14_2843600</name>
</gene>
<proteinExistence type="predicted"/>
<sequence length="27" mass="3284">MRRSNTKEFIKKAHIKHGDKYDYSKVC</sequence>
<protein>
    <submittedName>
        <fullName evidence="1">Uncharacterized protein</fullName>
    </submittedName>
</protein>
<organism evidence="1">
    <name type="scientific">marine sediment metagenome</name>
    <dbReference type="NCBI Taxonomy" id="412755"/>
    <lineage>
        <taxon>unclassified sequences</taxon>
        <taxon>metagenomes</taxon>
        <taxon>ecological metagenomes</taxon>
    </lineage>
</organism>
<name>A0A0F8YAK5_9ZZZZ</name>
<evidence type="ECO:0000313" key="1">
    <source>
        <dbReference type="EMBL" id="KKK78437.1"/>
    </source>
</evidence>
<reference evidence="1" key="1">
    <citation type="journal article" date="2015" name="Nature">
        <title>Complex archaea that bridge the gap between prokaryotes and eukaryotes.</title>
        <authorList>
            <person name="Spang A."/>
            <person name="Saw J.H."/>
            <person name="Jorgensen S.L."/>
            <person name="Zaremba-Niedzwiedzka K."/>
            <person name="Martijn J."/>
            <person name="Lind A.E."/>
            <person name="van Eijk R."/>
            <person name="Schleper C."/>
            <person name="Guy L."/>
            <person name="Ettema T.J."/>
        </authorList>
    </citation>
    <scope>NUCLEOTIDE SEQUENCE</scope>
</reference>
<feature type="non-terminal residue" evidence="1">
    <location>
        <position position="27"/>
    </location>
</feature>
<dbReference type="EMBL" id="LAZR01054495">
    <property type="protein sequence ID" value="KKK78437.1"/>
    <property type="molecule type" value="Genomic_DNA"/>
</dbReference>
<dbReference type="AlphaFoldDB" id="A0A0F8YAK5"/>
<comment type="caution">
    <text evidence="1">The sequence shown here is derived from an EMBL/GenBank/DDBJ whole genome shotgun (WGS) entry which is preliminary data.</text>
</comment>
<accession>A0A0F8YAK5</accession>